<name>I1BKR4_RHIO9</name>
<dbReference type="OrthoDB" id="1044435at2759"/>
<dbReference type="EMBL" id="CH476732">
    <property type="protein sequence ID" value="EIE76794.1"/>
    <property type="molecule type" value="Genomic_DNA"/>
</dbReference>
<evidence type="ECO:0000259" key="1">
    <source>
        <dbReference type="Pfam" id="PF06094"/>
    </source>
</evidence>
<proteinExistence type="predicted"/>
<accession>I1BKR4</accession>
<dbReference type="CDD" id="cd06661">
    <property type="entry name" value="GGCT_like"/>
    <property type="match status" value="1"/>
</dbReference>
<dbReference type="Proteomes" id="UP000009138">
    <property type="component" value="Unassembled WGS sequence"/>
</dbReference>
<dbReference type="Pfam" id="PF06094">
    <property type="entry name" value="GGACT"/>
    <property type="match status" value="1"/>
</dbReference>
<dbReference type="eggNOG" id="ENOG502RUPW">
    <property type="taxonomic scope" value="Eukaryota"/>
</dbReference>
<dbReference type="AlphaFoldDB" id="I1BKR4"/>
<protein>
    <recommendedName>
        <fullName evidence="1">Gamma-glutamylcyclotransferase AIG2-like domain-containing protein</fullName>
    </recommendedName>
</protein>
<dbReference type="RefSeq" id="XP_067512190.1">
    <property type="nucleotide sequence ID" value="XM_067656089.1"/>
</dbReference>
<organism evidence="2 3">
    <name type="scientific">Rhizopus delemar (strain RA 99-880 / ATCC MYA-4621 / FGSC 9543 / NRRL 43880)</name>
    <name type="common">Mucormycosis agent</name>
    <name type="synonym">Rhizopus arrhizus var. delemar</name>
    <dbReference type="NCBI Taxonomy" id="246409"/>
    <lineage>
        <taxon>Eukaryota</taxon>
        <taxon>Fungi</taxon>
        <taxon>Fungi incertae sedis</taxon>
        <taxon>Mucoromycota</taxon>
        <taxon>Mucoromycotina</taxon>
        <taxon>Mucoromycetes</taxon>
        <taxon>Mucorales</taxon>
        <taxon>Mucorineae</taxon>
        <taxon>Rhizopodaceae</taxon>
        <taxon>Rhizopus</taxon>
    </lineage>
</organism>
<sequence>MSDIVLSRVICGPNATEEEKLLKQASIQTRPASLKQYKRSCIKNEDYPAMVYTGQPDDTVKGILCEGLNENDIKALDAFEGDVIMKRTLLRC</sequence>
<dbReference type="VEuPathDB" id="FungiDB:RO3G_01498"/>
<dbReference type="InterPro" id="IPR036568">
    <property type="entry name" value="GGCT-like_sf"/>
</dbReference>
<dbReference type="SUPFAM" id="SSF110857">
    <property type="entry name" value="Gamma-glutamyl cyclotransferase-like"/>
    <property type="match status" value="1"/>
</dbReference>
<reference evidence="2 3" key="1">
    <citation type="journal article" date="2009" name="PLoS Genet.">
        <title>Genomic analysis of the basal lineage fungus Rhizopus oryzae reveals a whole-genome duplication.</title>
        <authorList>
            <person name="Ma L.-J."/>
            <person name="Ibrahim A.S."/>
            <person name="Skory C."/>
            <person name="Grabherr M.G."/>
            <person name="Burger G."/>
            <person name="Butler M."/>
            <person name="Elias M."/>
            <person name="Idnurm A."/>
            <person name="Lang B.F."/>
            <person name="Sone T."/>
            <person name="Abe A."/>
            <person name="Calvo S.E."/>
            <person name="Corrochano L.M."/>
            <person name="Engels R."/>
            <person name="Fu J."/>
            <person name="Hansberg W."/>
            <person name="Kim J.-M."/>
            <person name="Kodira C.D."/>
            <person name="Koehrsen M.J."/>
            <person name="Liu B."/>
            <person name="Miranda-Saavedra D."/>
            <person name="O'Leary S."/>
            <person name="Ortiz-Castellanos L."/>
            <person name="Poulter R."/>
            <person name="Rodriguez-Romero J."/>
            <person name="Ruiz-Herrera J."/>
            <person name="Shen Y.-Q."/>
            <person name="Zeng Q."/>
            <person name="Galagan J."/>
            <person name="Birren B.W."/>
            <person name="Cuomo C.A."/>
            <person name="Wickes B.L."/>
        </authorList>
    </citation>
    <scope>NUCLEOTIDE SEQUENCE [LARGE SCALE GENOMIC DNA]</scope>
    <source>
        <strain evidence="3">RA 99-880 / ATCC MYA-4621 / FGSC 9543 / NRRL 43880</strain>
    </source>
</reference>
<evidence type="ECO:0000313" key="3">
    <source>
        <dbReference type="Proteomes" id="UP000009138"/>
    </source>
</evidence>
<gene>
    <name evidence="2" type="ORF">RO3G_01498</name>
</gene>
<dbReference type="InParanoid" id="I1BKR4"/>
<evidence type="ECO:0000313" key="2">
    <source>
        <dbReference type="EMBL" id="EIE76794.1"/>
    </source>
</evidence>
<dbReference type="GeneID" id="93608470"/>
<dbReference type="InterPro" id="IPR013024">
    <property type="entry name" value="GGCT-like"/>
</dbReference>
<keyword evidence="3" id="KW-1185">Reference proteome</keyword>
<dbReference type="InterPro" id="IPR009288">
    <property type="entry name" value="AIG2-like_dom"/>
</dbReference>
<feature type="domain" description="Gamma-glutamylcyclotransferase AIG2-like" evidence="1">
    <location>
        <begin position="18"/>
        <end position="81"/>
    </location>
</feature>
<dbReference type="Gene3D" id="3.10.490.10">
    <property type="entry name" value="Gamma-glutamyl cyclotransferase-like"/>
    <property type="match status" value="1"/>
</dbReference>